<dbReference type="EMBL" id="JABSTQ010001815">
    <property type="protein sequence ID" value="KAG0444584.1"/>
    <property type="molecule type" value="Genomic_DNA"/>
</dbReference>
<reference evidence="1 2" key="1">
    <citation type="journal article" date="2020" name="Cell">
        <title>Large-Scale Comparative Analyses of Tick Genomes Elucidate Their Genetic Diversity and Vector Capacities.</title>
        <authorList>
            <consortium name="Tick Genome and Microbiome Consortium (TIGMIC)"/>
            <person name="Jia N."/>
            <person name="Wang J."/>
            <person name="Shi W."/>
            <person name="Du L."/>
            <person name="Sun Y."/>
            <person name="Zhan W."/>
            <person name="Jiang J.F."/>
            <person name="Wang Q."/>
            <person name="Zhang B."/>
            <person name="Ji P."/>
            <person name="Bell-Sakyi L."/>
            <person name="Cui X.M."/>
            <person name="Yuan T.T."/>
            <person name="Jiang B.G."/>
            <person name="Yang W.F."/>
            <person name="Lam T.T."/>
            <person name="Chang Q.C."/>
            <person name="Ding S.J."/>
            <person name="Wang X.J."/>
            <person name="Zhu J.G."/>
            <person name="Ruan X.D."/>
            <person name="Zhao L."/>
            <person name="Wei J.T."/>
            <person name="Ye R.Z."/>
            <person name="Que T.C."/>
            <person name="Du C.H."/>
            <person name="Zhou Y.H."/>
            <person name="Cheng J.X."/>
            <person name="Dai P.F."/>
            <person name="Guo W.B."/>
            <person name="Han X.H."/>
            <person name="Huang E.J."/>
            <person name="Li L.F."/>
            <person name="Wei W."/>
            <person name="Gao Y.C."/>
            <person name="Liu J.Z."/>
            <person name="Shao H.Z."/>
            <person name="Wang X."/>
            <person name="Wang C.C."/>
            <person name="Yang T.C."/>
            <person name="Huo Q.B."/>
            <person name="Li W."/>
            <person name="Chen H.Y."/>
            <person name="Chen S.E."/>
            <person name="Zhou L.G."/>
            <person name="Ni X.B."/>
            <person name="Tian J.H."/>
            <person name="Sheng Y."/>
            <person name="Liu T."/>
            <person name="Pan Y.S."/>
            <person name="Xia L.Y."/>
            <person name="Li J."/>
            <person name="Zhao F."/>
            <person name="Cao W.C."/>
        </authorList>
    </citation>
    <scope>NUCLEOTIDE SEQUENCE [LARGE SCALE GENOMIC DNA]</scope>
    <source>
        <strain evidence="1">Iper-2018</strain>
    </source>
</reference>
<keyword evidence="2" id="KW-1185">Reference proteome</keyword>
<name>A0AC60QY93_IXOPE</name>
<comment type="caution">
    <text evidence="1">The sequence shown here is derived from an EMBL/GenBank/DDBJ whole genome shotgun (WGS) entry which is preliminary data.</text>
</comment>
<accession>A0AC60QY93</accession>
<evidence type="ECO:0000313" key="1">
    <source>
        <dbReference type="EMBL" id="KAG0444584.1"/>
    </source>
</evidence>
<evidence type="ECO:0000313" key="2">
    <source>
        <dbReference type="Proteomes" id="UP000805193"/>
    </source>
</evidence>
<dbReference type="Proteomes" id="UP000805193">
    <property type="component" value="Unassembled WGS sequence"/>
</dbReference>
<sequence length="247" mass="26644">MPNTATGSHVRADPPSTADAASNSDGALESPPEAKLPVPRAATAAASAAAVAGPVSDQLTLFLAEIVTIENHEAHHSNCEYRKVPCPNNPCKDRVPHRELDDHVKACPFRQCVQDVEEIARLRAKCKRSKDKARRLEEELDVVQVLNRDLQKALIGKEEQVAAAPAPVVQNVCQTGAALDGAAGAVGPASAEAAAKAPAEADRYHLLNFIEEGDMFSTDDKQQALVRSRSKVRIPDFRFALKQQYKL</sequence>
<proteinExistence type="predicted"/>
<gene>
    <name evidence="1" type="ORF">HPB47_013629</name>
</gene>
<organism evidence="1 2">
    <name type="scientific">Ixodes persulcatus</name>
    <name type="common">Taiga tick</name>
    <dbReference type="NCBI Taxonomy" id="34615"/>
    <lineage>
        <taxon>Eukaryota</taxon>
        <taxon>Metazoa</taxon>
        <taxon>Ecdysozoa</taxon>
        <taxon>Arthropoda</taxon>
        <taxon>Chelicerata</taxon>
        <taxon>Arachnida</taxon>
        <taxon>Acari</taxon>
        <taxon>Parasitiformes</taxon>
        <taxon>Ixodida</taxon>
        <taxon>Ixodoidea</taxon>
        <taxon>Ixodidae</taxon>
        <taxon>Ixodinae</taxon>
        <taxon>Ixodes</taxon>
    </lineage>
</organism>
<protein>
    <submittedName>
        <fullName evidence="1">Uncharacterized protein</fullName>
    </submittedName>
</protein>